<keyword evidence="3" id="KW-1185">Reference proteome</keyword>
<dbReference type="Proteomes" id="UP000050525">
    <property type="component" value="Unassembled WGS sequence"/>
</dbReference>
<dbReference type="STRING" id="8496.A0A151NY58"/>
<comment type="caution">
    <text evidence="2">The sequence shown here is derived from an EMBL/GenBank/DDBJ whole genome shotgun (WGS) entry which is preliminary data.</text>
</comment>
<dbReference type="AlphaFoldDB" id="A0A151NY58"/>
<feature type="region of interest" description="Disordered" evidence="1">
    <location>
        <begin position="198"/>
        <end position="264"/>
    </location>
</feature>
<name>A0A151NY58_ALLMI</name>
<feature type="region of interest" description="Disordered" evidence="1">
    <location>
        <begin position="60"/>
        <end position="94"/>
    </location>
</feature>
<sequence>MELRLPGATPGPTHASAVEFVADPAALAGILSNVRLCSPVLGPGGKPSLARRIPLRGSRSNSLLAQGNTKGSRALSLSTRGSVPPRRDSARGSCLSATGQEGLEAWAAPSPFGRVPVKKATPGAHPSPFGRVLARKLQSTVCADAPGTHASPSGQVPAMTPLPTGSTASLLGTHEGIPTRGHSARLSCLSTMGQEGLPRVPHTSDVHSSPFSHTPVTQPQSPPNPACAREMGDRHQLHVEQTPGRCGAGQPCSPDVGGSDPRETAQPWEKVAVRRLFEDEDEDGQGDLGGSHSRAPAQVGTPHSISKEQHIQRFLQKAVEGVDGATPLDELHALLAAYPPSCLPVPPCSAPVPGLVLGDHRLDPTSRAVPQGGTGGFQGAGTTLTFSSLRPLCASPPIHSLRAPGPPAARTMLAVRPSRLALAKQRLDSLLRAPQRFLDACLDDDWRQRMLR</sequence>
<dbReference type="EMBL" id="AKHW03001599">
    <property type="protein sequence ID" value="KYO41822.1"/>
    <property type="molecule type" value="Genomic_DNA"/>
</dbReference>
<proteinExistence type="predicted"/>
<gene>
    <name evidence="2" type="ORF">Y1Q_0011372</name>
</gene>
<organism evidence="2 3">
    <name type="scientific">Alligator mississippiensis</name>
    <name type="common">American alligator</name>
    <dbReference type="NCBI Taxonomy" id="8496"/>
    <lineage>
        <taxon>Eukaryota</taxon>
        <taxon>Metazoa</taxon>
        <taxon>Chordata</taxon>
        <taxon>Craniata</taxon>
        <taxon>Vertebrata</taxon>
        <taxon>Euteleostomi</taxon>
        <taxon>Archelosauria</taxon>
        <taxon>Archosauria</taxon>
        <taxon>Crocodylia</taxon>
        <taxon>Alligatoridae</taxon>
        <taxon>Alligatorinae</taxon>
        <taxon>Alligator</taxon>
    </lineage>
</organism>
<protein>
    <recommendedName>
        <fullName evidence="4">Tastin</fullName>
    </recommendedName>
</protein>
<feature type="compositionally biased region" description="Polar residues" evidence="1">
    <location>
        <begin position="206"/>
        <end position="219"/>
    </location>
</feature>
<evidence type="ECO:0008006" key="4">
    <source>
        <dbReference type="Google" id="ProtNLM"/>
    </source>
</evidence>
<evidence type="ECO:0000313" key="2">
    <source>
        <dbReference type="EMBL" id="KYO41822.1"/>
    </source>
</evidence>
<accession>A0A151NY58</accession>
<evidence type="ECO:0000256" key="1">
    <source>
        <dbReference type="SAM" id="MobiDB-lite"/>
    </source>
</evidence>
<feature type="region of interest" description="Disordered" evidence="1">
    <location>
        <begin position="281"/>
        <end position="307"/>
    </location>
</feature>
<feature type="compositionally biased region" description="Polar residues" evidence="1">
    <location>
        <begin position="60"/>
        <end position="81"/>
    </location>
</feature>
<reference evidence="2 3" key="1">
    <citation type="journal article" date="2012" name="Genome Biol.">
        <title>Sequencing three crocodilian genomes to illuminate the evolution of archosaurs and amniotes.</title>
        <authorList>
            <person name="St John J.A."/>
            <person name="Braun E.L."/>
            <person name="Isberg S.R."/>
            <person name="Miles L.G."/>
            <person name="Chong A.Y."/>
            <person name="Gongora J."/>
            <person name="Dalzell P."/>
            <person name="Moran C."/>
            <person name="Bed'hom B."/>
            <person name="Abzhanov A."/>
            <person name="Burgess S.C."/>
            <person name="Cooksey A.M."/>
            <person name="Castoe T.A."/>
            <person name="Crawford N.G."/>
            <person name="Densmore L.D."/>
            <person name="Drew J.C."/>
            <person name="Edwards S.V."/>
            <person name="Faircloth B.C."/>
            <person name="Fujita M.K."/>
            <person name="Greenwold M.J."/>
            <person name="Hoffmann F.G."/>
            <person name="Howard J.M."/>
            <person name="Iguchi T."/>
            <person name="Janes D.E."/>
            <person name="Khan S.Y."/>
            <person name="Kohno S."/>
            <person name="de Koning A.J."/>
            <person name="Lance S.L."/>
            <person name="McCarthy F.M."/>
            <person name="McCormack J.E."/>
            <person name="Merchant M.E."/>
            <person name="Peterson D.G."/>
            <person name="Pollock D.D."/>
            <person name="Pourmand N."/>
            <person name="Raney B.J."/>
            <person name="Roessler K.A."/>
            <person name="Sanford J.R."/>
            <person name="Sawyer R.H."/>
            <person name="Schmidt C.J."/>
            <person name="Triplett E.W."/>
            <person name="Tuberville T.D."/>
            <person name="Venegas-Anaya M."/>
            <person name="Howard J.T."/>
            <person name="Jarvis E.D."/>
            <person name="Guillette L.J.Jr."/>
            <person name="Glenn T.C."/>
            <person name="Green R.E."/>
            <person name="Ray D.A."/>
        </authorList>
    </citation>
    <scope>NUCLEOTIDE SEQUENCE [LARGE SCALE GENOMIC DNA]</scope>
    <source>
        <strain evidence="2">KSC_2009_1</strain>
    </source>
</reference>
<evidence type="ECO:0000313" key="3">
    <source>
        <dbReference type="Proteomes" id="UP000050525"/>
    </source>
</evidence>